<feature type="region of interest" description="Disordered" evidence="13">
    <location>
        <begin position="127"/>
        <end position="153"/>
    </location>
</feature>
<comment type="similarity">
    <text evidence="2">Belongs to the THAP1 family.</text>
</comment>
<dbReference type="GO" id="GO:0008270">
    <property type="term" value="F:zinc ion binding"/>
    <property type="evidence" value="ECO:0007669"/>
    <property type="project" value="UniProtKB-KW"/>
</dbReference>
<evidence type="ECO:0000256" key="1">
    <source>
        <dbReference type="ARBA" id="ARBA00004642"/>
    </source>
</evidence>
<evidence type="ECO:0000256" key="12">
    <source>
        <dbReference type="PROSITE-ProRule" id="PRU00309"/>
    </source>
</evidence>
<keyword evidence="7" id="KW-0175">Coiled coil</keyword>
<evidence type="ECO:0000256" key="8">
    <source>
        <dbReference type="ARBA" id="ARBA00023125"/>
    </source>
</evidence>
<dbReference type="EMBL" id="HACA01032729">
    <property type="protein sequence ID" value="CDW50090.1"/>
    <property type="molecule type" value="Transcribed_RNA"/>
</dbReference>
<dbReference type="InterPro" id="IPR006612">
    <property type="entry name" value="THAP_Znf"/>
</dbReference>
<feature type="domain" description="THAP-type" evidence="14">
    <location>
        <begin position="34"/>
        <end position="130"/>
    </location>
</feature>
<dbReference type="PANTHER" id="PTHR46600">
    <property type="entry name" value="THAP DOMAIN-CONTAINING"/>
    <property type="match status" value="1"/>
</dbReference>
<dbReference type="GO" id="GO:0005654">
    <property type="term" value="C:nucleoplasm"/>
    <property type="evidence" value="ECO:0007669"/>
    <property type="project" value="UniProtKB-SubCell"/>
</dbReference>
<evidence type="ECO:0000256" key="3">
    <source>
        <dbReference type="ARBA" id="ARBA00022723"/>
    </source>
</evidence>
<name>A0A0K2VIC1_LEPSM</name>
<evidence type="ECO:0000256" key="4">
    <source>
        <dbReference type="ARBA" id="ARBA00022771"/>
    </source>
</evidence>
<keyword evidence="11" id="KW-0131">Cell cycle</keyword>
<dbReference type="GO" id="GO:0043565">
    <property type="term" value="F:sequence-specific DNA binding"/>
    <property type="evidence" value="ECO:0007669"/>
    <property type="project" value="InterPro"/>
</dbReference>
<dbReference type="Pfam" id="PF21787">
    <property type="entry name" value="TNP-like_RNaseH_N"/>
    <property type="match status" value="1"/>
</dbReference>
<dbReference type="SMART" id="SM00980">
    <property type="entry name" value="THAP"/>
    <property type="match status" value="1"/>
</dbReference>
<evidence type="ECO:0000256" key="13">
    <source>
        <dbReference type="SAM" id="MobiDB-lite"/>
    </source>
</evidence>
<dbReference type="PROSITE" id="PS50950">
    <property type="entry name" value="ZF_THAP"/>
    <property type="match status" value="1"/>
</dbReference>
<keyword evidence="6" id="KW-0805">Transcription regulation</keyword>
<dbReference type="Pfam" id="PF21788">
    <property type="entry name" value="TNP-like_GBD"/>
    <property type="match status" value="1"/>
</dbReference>
<keyword evidence="5" id="KW-0862">Zinc</keyword>
<comment type="subcellular location">
    <subcellularLocation>
        <location evidence="1">Nucleus</location>
        <location evidence="1">Nucleoplasm</location>
    </subcellularLocation>
</comment>
<evidence type="ECO:0000256" key="9">
    <source>
        <dbReference type="ARBA" id="ARBA00023163"/>
    </source>
</evidence>
<evidence type="ECO:0000256" key="7">
    <source>
        <dbReference type="ARBA" id="ARBA00023054"/>
    </source>
</evidence>
<dbReference type="OrthoDB" id="6381099at2759"/>
<evidence type="ECO:0000256" key="6">
    <source>
        <dbReference type="ARBA" id="ARBA00023015"/>
    </source>
</evidence>
<evidence type="ECO:0000313" key="15">
    <source>
        <dbReference type="EMBL" id="CDW50090.1"/>
    </source>
</evidence>
<dbReference type="InterPro" id="IPR048365">
    <property type="entry name" value="TNP-like_RNaseH_N"/>
</dbReference>
<dbReference type="Pfam" id="PF05485">
    <property type="entry name" value="THAP"/>
    <property type="match status" value="1"/>
</dbReference>
<keyword evidence="10" id="KW-0539">Nucleus</keyword>
<keyword evidence="4 12" id="KW-0863">Zinc-finger</keyword>
<evidence type="ECO:0000256" key="10">
    <source>
        <dbReference type="ARBA" id="ARBA00023242"/>
    </source>
</evidence>
<accession>A0A0K2VIC1</accession>
<evidence type="ECO:0000256" key="11">
    <source>
        <dbReference type="ARBA" id="ARBA00023306"/>
    </source>
</evidence>
<dbReference type="InterPro" id="IPR038441">
    <property type="entry name" value="THAP_Znf_sf"/>
</dbReference>
<organism evidence="15">
    <name type="scientific">Lepeophtheirus salmonis</name>
    <name type="common">Salmon louse</name>
    <name type="synonym">Caligus salmonis</name>
    <dbReference type="NCBI Taxonomy" id="72036"/>
    <lineage>
        <taxon>Eukaryota</taxon>
        <taxon>Metazoa</taxon>
        <taxon>Ecdysozoa</taxon>
        <taxon>Arthropoda</taxon>
        <taxon>Crustacea</taxon>
        <taxon>Multicrustacea</taxon>
        <taxon>Hexanauplia</taxon>
        <taxon>Copepoda</taxon>
        <taxon>Siphonostomatoida</taxon>
        <taxon>Caligidae</taxon>
        <taxon>Lepeophtheirus</taxon>
    </lineage>
</organism>
<proteinExistence type="inferred from homology"/>
<dbReference type="PANTHER" id="PTHR46600:SF1">
    <property type="entry name" value="THAP DOMAIN-CONTAINING PROTEIN 1"/>
    <property type="match status" value="1"/>
</dbReference>
<sequence>MSVRIERTLFSTKDGQCFRNVVLKVVPKDLDIIMGFKCCAPGCKQGYNNSVKDPDVSFHRFPLKDPKAMIKWLKAMPKETKNKKPTNNSRLCSLHFSKTSFITASTDETRNKGETLKYRRLQDDAIPSSWPNLESHISSPRPSSKPKQLPSRAKRLRVKYRRKKALENIRDNKVQSAQELYDKLLSESWPSGFSLLKFPKVALVKILPNTNGLNIAASLEIEDDLSFKIFYNHAQLNNSSVSYLLNSEYKVQSVNEAINIAVFLGSKDQLSKKEVFNNICKQMLQFFNSAEMDLAESSKLSFVMEQMSLLFRESKGRQYSPGLLSVALMWQNVSHSLYDQIYSSNILTLPSTRYLKILSSAITVEEGLPQSTIRYLKSRIRGLKSREKYVTLMIDEIYSAQRVEFVGGKFFRHENDTGTKTILTFMIKSAASKYTDVIALVPVTNLTPEFLFNKYNPIMKTLWEIGFTVVALSIDNHSANRTFYAQYLCGQKLQNSIAHPHDNTKRVFLLIDAVHNFKNIYNCFQSKDYLVCPNISLPESPSLRPNFAHIREIFNKESTLGVKLAHKLSIKVLNANTIEKTNVKLADAVFHESTIAALKFYSDTKPEYMETANFIEFVRNHWNIMNINTPYFEHKKKDIFREPISKVNIMAVGFLREFAVFLEEWKKSGSRGLTEETFLVTKHTSLTVADLSEYLLKTGEFDYVLTAMFQSDPLEKIFSWYRQLCGGNYFISGRKILEGEKKIRASSLVKFSNMDFSQIKELLGDDDISNSEIILTDWKPCELEKITSTGESSALYFVAGYIAFSLQIKIQCTSCRRCLALKDTPPDNVIRFETESDKEKIELARLIEIMSRGGLSTPSDILYLTSVYASSLFDYIFDNEEEKTYLMKSPNPRALFVATFMERMAESSDIVVEAMMNTTCDRGHKWASLLNKITQVLFNIMNKNIIVKRKNNISVQSRKRLSNKQVMNNRKIKKLQSVSK</sequence>
<dbReference type="InterPro" id="IPR026516">
    <property type="entry name" value="THAP1/10"/>
</dbReference>
<keyword evidence="3" id="KW-0479">Metal-binding</keyword>
<evidence type="ECO:0000256" key="2">
    <source>
        <dbReference type="ARBA" id="ARBA00006177"/>
    </source>
</evidence>
<reference evidence="15" key="1">
    <citation type="submission" date="2014-05" db="EMBL/GenBank/DDBJ databases">
        <authorList>
            <person name="Chronopoulou M."/>
        </authorList>
    </citation>
    <scope>NUCLEOTIDE SEQUENCE</scope>
    <source>
        <tissue evidence="15">Whole organism</tissue>
    </source>
</reference>
<dbReference type="AlphaFoldDB" id="A0A0K2VIC1"/>
<evidence type="ECO:0000256" key="5">
    <source>
        <dbReference type="ARBA" id="ARBA00022833"/>
    </source>
</evidence>
<evidence type="ECO:0000259" key="14">
    <source>
        <dbReference type="PROSITE" id="PS50950"/>
    </source>
</evidence>
<keyword evidence="8 12" id="KW-0238">DNA-binding</keyword>
<dbReference type="SUPFAM" id="SSF57716">
    <property type="entry name" value="Glucocorticoid receptor-like (DNA-binding domain)"/>
    <property type="match status" value="1"/>
</dbReference>
<dbReference type="InterPro" id="IPR048366">
    <property type="entry name" value="TNP-like_GBD"/>
</dbReference>
<keyword evidence="9" id="KW-0804">Transcription</keyword>
<dbReference type="Gene3D" id="6.20.210.20">
    <property type="entry name" value="THAP domain"/>
    <property type="match status" value="1"/>
</dbReference>
<protein>
    <submittedName>
        <fullName evidence="15">Putative LOC101234561 [Hydra vulgaris]</fullName>
    </submittedName>
</protein>
<feature type="compositionally biased region" description="Polar residues" evidence="13">
    <location>
        <begin position="129"/>
        <end position="146"/>
    </location>
</feature>